<dbReference type="AlphaFoldDB" id="A0A1S7PGZ5"/>
<evidence type="ECO:0000256" key="1">
    <source>
        <dbReference type="SAM" id="MobiDB-lite"/>
    </source>
</evidence>
<proteinExistence type="predicted"/>
<keyword evidence="3" id="KW-1185">Reference proteome</keyword>
<feature type="compositionally biased region" description="Basic residues" evidence="1">
    <location>
        <begin position="34"/>
        <end position="44"/>
    </location>
</feature>
<dbReference type="EMBL" id="FBWK01000019">
    <property type="protein sequence ID" value="CUX21261.1"/>
    <property type="molecule type" value="Genomic_DNA"/>
</dbReference>
<evidence type="ECO:0000313" key="2">
    <source>
        <dbReference type="EMBL" id="CUX21261.1"/>
    </source>
</evidence>
<reference evidence="3" key="1">
    <citation type="submission" date="2016-01" db="EMBL/GenBank/DDBJ databases">
        <authorList>
            <person name="Regsiter A."/>
            <person name="william w."/>
        </authorList>
    </citation>
    <scope>NUCLEOTIDE SEQUENCE [LARGE SCALE GENOMIC DNA]</scope>
    <source>
        <strain evidence="3">CFBP 6623</strain>
    </source>
</reference>
<feature type="region of interest" description="Disordered" evidence="1">
    <location>
        <begin position="1"/>
        <end position="58"/>
    </location>
</feature>
<protein>
    <submittedName>
        <fullName evidence="2">Uncharacterized protein</fullName>
    </submittedName>
</protein>
<evidence type="ECO:0000313" key="3">
    <source>
        <dbReference type="Proteomes" id="UP000191988"/>
    </source>
</evidence>
<organism evidence="2 3">
    <name type="scientific">Agrobacterium tomkonis CFBP 6623</name>
    <dbReference type="NCBI Taxonomy" id="1183432"/>
    <lineage>
        <taxon>Bacteria</taxon>
        <taxon>Pseudomonadati</taxon>
        <taxon>Pseudomonadota</taxon>
        <taxon>Alphaproteobacteria</taxon>
        <taxon>Hyphomicrobiales</taxon>
        <taxon>Rhizobiaceae</taxon>
        <taxon>Rhizobium/Agrobacterium group</taxon>
        <taxon>Agrobacterium</taxon>
        <taxon>Agrobacterium tumefaciens complex</taxon>
    </lineage>
</organism>
<name>A0A1S7PGZ5_9HYPH</name>
<sequence>MMRPERQIVGLEHPEAMARYRSKETEPAKPSNGKNRKNTHHHHCFCSEPFHRAAGSRR</sequence>
<gene>
    <name evidence="2" type="ORF">AGR3A_Cc260042</name>
</gene>
<feature type="compositionally biased region" description="Basic and acidic residues" evidence="1">
    <location>
        <begin position="1"/>
        <end position="27"/>
    </location>
</feature>
<dbReference type="Proteomes" id="UP000191988">
    <property type="component" value="Unassembled WGS sequence"/>
</dbReference>
<accession>A0A1S7PGZ5</accession>
<dbReference type="STRING" id="1183432.AGR3A_Cc260042"/>